<proteinExistence type="inferred from homology"/>
<keyword evidence="8" id="KW-1185">Reference proteome</keyword>
<name>A0A2A4G0X2_9SPHN</name>
<organism evidence="7 8">
    <name type="scientific">Rhizorhabdus dicambivorans</name>
    <dbReference type="NCBI Taxonomy" id="1850238"/>
    <lineage>
        <taxon>Bacteria</taxon>
        <taxon>Pseudomonadati</taxon>
        <taxon>Pseudomonadota</taxon>
        <taxon>Alphaproteobacteria</taxon>
        <taxon>Sphingomonadales</taxon>
        <taxon>Sphingomonadaceae</taxon>
        <taxon>Rhizorhabdus</taxon>
    </lineage>
</organism>
<evidence type="ECO:0000313" key="8">
    <source>
        <dbReference type="Proteomes" id="UP000218934"/>
    </source>
</evidence>
<dbReference type="CDD" id="cd13401">
    <property type="entry name" value="Slt70-like"/>
    <property type="match status" value="1"/>
</dbReference>
<comment type="caution">
    <text evidence="7">The sequence shown here is derived from an EMBL/GenBank/DDBJ whole genome shotgun (WGS) entry which is preliminary data.</text>
</comment>
<feature type="signal peptide" evidence="5">
    <location>
        <begin position="1"/>
        <end position="39"/>
    </location>
</feature>
<sequence length="683" mass="75340">MNRVRATKAPNRFGHPPLSSRSRRLFTGMAALVSTAAIAATMAPELPAPSGLNRAPAPGAPAWRDDVLQGAINEWRRLQQTDSLPFQDYAAFLIAHPGWPGEQAMRRAAERRIDPNRFDTKLVVTFFTRFPPLTAAGQTRYAEALQATGRLAEARNNAAAAWVTKGLIADDEARLTARFGASMTRADHDRRMERLLLDRATTPAARQIENVTPAKRPLYAARLALLRKDPDAEARFLAAGDAVNRDPGIMIERARYLRDKADSMGARIWLGKSRNLASPPFDTAWFLDNLLSFAQAANADAQYDLALAIAKHAEQAFPPGTRIRDRPFAERDDYTSLMWLAGTVALEKLGRYDDAVIMFDRYARAAQTPGTQTKGWYWAGRAAERGGKPDWAKSYLGQAAPHIDQYYGQLAAERLGRDLALPPEPQRSAVTAEERASFEASEVVRAVRLLGRTGPWQDQTAFVRLIAANARTDSDHILAGELARSVDRPDLGVMVSRAARTSGTPDPLRIGFPEVPVPPAMKEHWTLIHAISRQESQFDRQATSRVGARGLMQLMPATAKEQAGRMGLPYDPLKLAEIDYNVMIGSAFFDRMLNYYGGNYVLAIASYNAGPGNVNKFLKANGDPRLPGVDVVDWIEAIPFAETRGYVQKVLENAVVYDLLNPARARGLTRNRLSTYLGKVKPG</sequence>
<dbReference type="PANTHER" id="PTHR37423:SF2">
    <property type="entry name" value="MEMBRANE-BOUND LYTIC MUREIN TRANSGLYCOSYLASE C"/>
    <property type="match status" value="1"/>
</dbReference>
<evidence type="ECO:0000256" key="2">
    <source>
        <dbReference type="ARBA" id="ARBA00009387"/>
    </source>
</evidence>
<protein>
    <submittedName>
        <fullName evidence="7">Lytic transglycosylase</fullName>
    </submittedName>
</protein>
<accession>A0A2A4G0X2</accession>
<reference evidence="7 8" key="1">
    <citation type="submission" date="2017-09" db="EMBL/GenBank/DDBJ databases">
        <title>The Catabolism of 3,6-Dichlorosalicylic acid is Initiated by the Cytochrome P450 Monooxygenase DsmABC in Rhizorhabdus dicambivorans Ndbn-20.</title>
        <authorList>
            <person name="Na L."/>
        </authorList>
    </citation>
    <scope>NUCLEOTIDE SEQUENCE [LARGE SCALE GENOMIC DNA]</scope>
    <source>
        <strain evidence="7 8">Ndbn-20m</strain>
    </source>
</reference>
<comment type="similarity">
    <text evidence="2">Belongs to the virb1 family.</text>
</comment>
<comment type="similarity">
    <text evidence="1">Belongs to the transglycosylase Slt family.</text>
</comment>
<dbReference type="Proteomes" id="UP000218934">
    <property type="component" value="Unassembled WGS sequence"/>
</dbReference>
<dbReference type="SUPFAM" id="SSF48435">
    <property type="entry name" value="Bacterial muramidases"/>
    <property type="match status" value="1"/>
</dbReference>
<feature type="chain" id="PRO_5012788372" evidence="5">
    <location>
        <begin position="40"/>
        <end position="683"/>
    </location>
</feature>
<dbReference type="PANTHER" id="PTHR37423">
    <property type="entry name" value="SOLUBLE LYTIC MUREIN TRANSGLYCOSYLASE-RELATED"/>
    <property type="match status" value="1"/>
</dbReference>
<dbReference type="InterPro" id="IPR023346">
    <property type="entry name" value="Lysozyme-like_dom_sf"/>
</dbReference>
<dbReference type="AlphaFoldDB" id="A0A2A4G0X2"/>
<evidence type="ECO:0000259" key="6">
    <source>
        <dbReference type="Pfam" id="PF01464"/>
    </source>
</evidence>
<dbReference type="OrthoDB" id="9815002at2"/>
<feature type="domain" description="Transglycosylase SLT" evidence="6">
    <location>
        <begin position="525"/>
        <end position="622"/>
    </location>
</feature>
<dbReference type="GO" id="GO:0042597">
    <property type="term" value="C:periplasmic space"/>
    <property type="evidence" value="ECO:0007669"/>
    <property type="project" value="InterPro"/>
</dbReference>
<dbReference type="GO" id="GO:0004553">
    <property type="term" value="F:hydrolase activity, hydrolyzing O-glycosyl compounds"/>
    <property type="evidence" value="ECO:0007669"/>
    <property type="project" value="InterPro"/>
</dbReference>
<evidence type="ECO:0000313" key="7">
    <source>
        <dbReference type="EMBL" id="PCE44385.1"/>
    </source>
</evidence>
<dbReference type="SUPFAM" id="SSF53955">
    <property type="entry name" value="Lysozyme-like"/>
    <property type="match status" value="1"/>
</dbReference>
<dbReference type="InterPro" id="IPR008939">
    <property type="entry name" value="Lytic_TGlycosylase_superhlx_U"/>
</dbReference>
<dbReference type="KEGG" id="rdi:CMV14_12425"/>
<evidence type="ECO:0000256" key="5">
    <source>
        <dbReference type="SAM" id="SignalP"/>
    </source>
</evidence>
<feature type="region of interest" description="Disordered" evidence="4">
    <location>
        <begin position="1"/>
        <end position="20"/>
    </location>
</feature>
<evidence type="ECO:0000256" key="1">
    <source>
        <dbReference type="ARBA" id="ARBA00007734"/>
    </source>
</evidence>
<keyword evidence="3 5" id="KW-0732">Signal</keyword>
<gene>
    <name evidence="7" type="ORF">COO09_01810</name>
</gene>
<evidence type="ECO:0000256" key="3">
    <source>
        <dbReference type="ARBA" id="ARBA00022729"/>
    </source>
</evidence>
<dbReference type="Pfam" id="PF01464">
    <property type="entry name" value="SLT"/>
    <property type="match status" value="1"/>
</dbReference>
<dbReference type="Gene3D" id="1.10.530.10">
    <property type="match status" value="1"/>
</dbReference>
<dbReference type="EMBL" id="NWUF01000001">
    <property type="protein sequence ID" value="PCE44385.1"/>
    <property type="molecule type" value="Genomic_DNA"/>
</dbReference>
<evidence type="ECO:0000256" key="4">
    <source>
        <dbReference type="SAM" id="MobiDB-lite"/>
    </source>
</evidence>
<dbReference type="Gene3D" id="1.25.20.10">
    <property type="entry name" value="Bacterial muramidases"/>
    <property type="match status" value="1"/>
</dbReference>
<dbReference type="InterPro" id="IPR008258">
    <property type="entry name" value="Transglycosylase_SLT_dom_1"/>
</dbReference>